<name>A0ABU7F3B8_9TELE</name>
<protein>
    <submittedName>
        <fullName evidence="1">Uncharacterized protein</fullName>
    </submittedName>
</protein>
<accession>A0ABU7F3B8</accession>
<keyword evidence="2" id="KW-1185">Reference proteome</keyword>
<sequence>MDINFSYPTTMLVRGDGVLGVQMKAMSLWPNNLVVLSSDQRAENQKFFFTQMRFCKGLAIIFSSMHPPSDCLVRAIARDMAHNLQDGHKVDPCNLKVVGSIS</sequence>
<dbReference type="Proteomes" id="UP001352852">
    <property type="component" value="Unassembled WGS sequence"/>
</dbReference>
<evidence type="ECO:0000313" key="1">
    <source>
        <dbReference type="EMBL" id="MED6293113.1"/>
    </source>
</evidence>
<reference evidence="1 2" key="1">
    <citation type="submission" date="2021-06" db="EMBL/GenBank/DDBJ databases">
        <authorList>
            <person name="Palmer J.M."/>
        </authorList>
    </citation>
    <scope>NUCLEOTIDE SEQUENCE [LARGE SCALE GENOMIC DNA]</scope>
    <source>
        <strain evidence="1 2">CL_MEX2019</strain>
        <tissue evidence="1">Muscle</tissue>
    </source>
</reference>
<proteinExistence type="predicted"/>
<gene>
    <name evidence="1" type="ORF">CHARACLAT_007539</name>
</gene>
<evidence type="ECO:0000313" key="2">
    <source>
        <dbReference type="Proteomes" id="UP001352852"/>
    </source>
</evidence>
<organism evidence="1 2">
    <name type="scientific">Characodon lateralis</name>
    <dbReference type="NCBI Taxonomy" id="208331"/>
    <lineage>
        <taxon>Eukaryota</taxon>
        <taxon>Metazoa</taxon>
        <taxon>Chordata</taxon>
        <taxon>Craniata</taxon>
        <taxon>Vertebrata</taxon>
        <taxon>Euteleostomi</taxon>
        <taxon>Actinopterygii</taxon>
        <taxon>Neopterygii</taxon>
        <taxon>Teleostei</taxon>
        <taxon>Neoteleostei</taxon>
        <taxon>Acanthomorphata</taxon>
        <taxon>Ovalentaria</taxon>
        <taxon>Atherinomorphae</taxon>
        <taxon>Cyprinodontiformes</taxon>
        <taxon>Goodeidae</taxon>
        <taxon>Characodon</taxon>
    </lineage>
</organism>
<comment type="caution">
    <text evidence="1">The sequence shown here is derived from an EMBL/GenBank/DDBJ whole genome shotgun (WGS) entry which is preliminary data.</text>
</comment>
<dbReference type="EMBL" id="JAHUTJ010074192">
    <property type="protein sequence ID" value="MED6293113.1"/>
    <property type="molecule type" value="Genomic_DNA"/>
</dbReference>